<dbReference type="InterPro" id="IPR049453">
    <property type="entry name" value="Memb_transporter_dom"/>
</dbReference>
<evidence type="ECO:0000256" key="1">
    <source>
        <dbReference type="ARBA" id="ARBA00004141"/>
    </source>
</evidence>
<organism evidence="7 8">
    <name type="scientific">Dietzia aerolata</name>
    <dbReference type="NCBI Taxonomy" id="595984"/>
    <lineage>
        <taxon>Bacteria</taxon>
        <taxon>Bacillati</taxon>
        <taxon>Actinomycetota</taxon>
        <taxon>Actinomycetes</taxon>
        <taxon>Mycobacteriales</taxon>
        <taxon>Dietziaceae</taxon>
        <taxon>Dietzia</taxon>
    </lineage>
</organism>
<comment type="caution">
    <text evidence="7">The sequence shown here is derived from an EMBL/GenBank/DDBJ whole genome shotgun (WGS) entry which is preliminary data.</text>
</comment>
<dbReference type="Proteomes" id="UP001589700">
    <property type="component" value="Unassembled WGS sequence"/>
</dbReference>
<feature type="transmembrane region" description="Helical" evidence="5">
    <location>
        <begin position="417"/>
        <end position="434"/>
    </location>
</feature>
<evidence type="ECO:0000256" key="3">
    <source>
        <dbReference type="ARBA" id="ARBA00022989"/>
    </source>
</evidence>
<keyword evidence="4 5" id="KW-0472">Membrane</keyword>
<evidence type="ECO:0000256" key="4">
    <source>
        <dbReference type="ARBA" id="ARBA00023136"/>
    </source>
</evidence>
<keyword evidence="3 5" id="KW-1133">Transmembrane helix</keyword>
<feature type="transmembrane region" description="Helical" evidence="5">
    <location>
        <begin position="144"/>
        <end position="166"/>
    </location>
</feature>
<evidence type="ECO:0000313" key="8">
    <source>
        <dbReference type="Proteomes" id="UP001589700"/>
    </source>
</evidence>
<evidence type="ECO:0000256" key="5">
    <source>
        <dbReference type="SAM" id="Phobius"/>
    </source>
</evidence>
<reference evidence="7 8" key="1">
    <citation type="submission" date="2024-09" db="EMBL/GenBank/DDBJ databases">
        <authorList>
            <person name="Sun Q."/>
            <person name="Mori K."/>
        </authorList>
    </citation>
    <scope>NUCLEOTIDE SEQUENCE [LARGE SCALE GENOMIC DNA]</scope>
    <source>
        <strain evidence="7 8">CCM 7659</strain>
    </source>
</reference>
<evidence type="ECO:0000313" key="7">
    <source>
        <dbReference type="EMBL" id="MFB9261221.1"/>
    </source>
</evidence>
<feature type="domain" description="Integral membrane bound transporter" evidence="6">
    <location>
        <begin position="331"/>
        <end position="459"/>
    </location>
</feature>
<name>A0ABV5JUC7_9ACTN</name>
<protein>
    <submittedName>
        <fullName evidence="7">FUSC family protein</fullName>
    </submittedName>
</protein>
<feature type="transmembrane region" description="Helical" evidence="5">
    <location>
        <begin position="122"/>
        <end position="138"/>
    </location>
</feature>
<feature type="transmembrane region" description="Helical" evidence="5">
    <location>
        <begin position="96"/>
        <end position="115"/>
    </location>
</feature>
<evidence type="ECO:0000256" key="2">
    <source>
        <dbReference type="ARBA" id="ARBA00022692"/>
    </source>
</evidence>
<keyword evidence="8" id="KW-1185">Reference proteome</keyword>
<dbReference type="EMBL" id="JBHMDY010000013">
    <property type="protein sequence ID" value="MFB9261221.1"/>
    <property type="molecule type" value="Genomic_DNA"/>
</dbReference>
<keyword evidence="2 5" id="KW-0812">Transmembrane</keyword>
<comment type="subcellular location">
    <subcellularLocation>
        <location evidence="1">Membrane</location>
        <topology evidence="1">Multi-pass membrane protein</topology>
    </subcellularLocation>
</comment>
<feature type="transmembrane region" description="Helical" evidence="5">
    <location>
        <begin position="316"/>
        <end position="337"/>
    </location>
</feature>
<evidence type="ECO:0000259" key="6">
    <source>
        <dbReference type="Pfam" id="PF13515"/>
    </source>
</evidence>
<accession>A0ABV5JUC7</accession>
<feature type="transmembrane region" description="Helical" evidence="5">
    <location>
        <begin position="446"/>
        <end position="463"/>
    </location>
</feature>
<dbReference type="RefSeq" id="WP_182631195.1">
    <property type="nucleotide sequence ID" value="NZ_JAALDM010000035.1"/>
</dbReference>
<proteinExistence type="predicted"/>
<dbReference type="Pfam" id="PF13515">
    <property type="entry name" value="FUSC_2"/>
    <property type="match status" value="1"/>
</dbReference>
<feature type="transmembrane region" description="Helical" evidence="5">
    <location>
        <begin position="47"/>
        <end position="63"/>
    </location>
</feature>
<feature type="transmembrane region" description="Helical" evidence="5">
    <location>
        <begin position="70"/>
        <end position="90"/>
    </location>
</feature>
<gene>
    <name evidence="7" type="ORF">ACFFVD_15600</name>
</gene>
<sequence>MKQPVAEFLRSLVTLAPSPPRRSNAIKAGLTVLLCLSVPTLLGRPDLGLLTVTGTFAVLYAAAAPLRRRAVTVAGIGLGLIVSTAVGAFTAGSVPLFAVTAVVLAMVTAGLCLALRVGPPGSYFLVLCSGIAYLLVGSHGTAPWLVPAMTAIGAAAAWTVTMVELVPDPRRPERLAVRTAVDAVAAYAASEPGPDSRPLHRAASHALAAAEEALAEGMWTAAPTLESELDAARRAYAERSSRAALHVVPGEEQGWDPRNPDAGRWLETDEGQSDVPMPSAAAAERVEHAFADEDRRSIGSLRRRLIDGLRWPGEPWSVALSVGVATALSIFILLAIGGPDQPHLYWVIAFSALVLHQGGPRVARTHRALHRLVGTLLGLALFLLVTVIGPSGWWLILLIVALQFTIELLVTRNYGLAVTLITPLALIIASGGQMPANPLAVVGERLLDTVVGVLVAIAVLWALGRRAHHRAVRGDTRRVLVELAEFAGGQEQSRWEPTLASALRDLNTSNALLAADGHGDSPEARTAEAVTYAGYLMLGTLDQETVRRSAPRWAELATTALPSGLRRVEENNAVDEAIRAQCRRAGAAIDGAGPARN</sequence>